<dbReference type="AlphaFoldDB" id="Q6E5A7"/>
<dbReference type="GO" id="GO:0005737">
    <property type="term" value="C:cytoplasm"/>
    <property type="evidence" value="ECO:0007669"/>
    <property type="project" value="UniProtKB-SubCell"/>
</dbReference>
<keyword evidence="2 13" id="KW-0728">SH3 domain</keyword>
<evidence type="ECO:0000313" key="20">
    <source>
        <dbReference type="EMBL" id="AAT67599.1"/>
    </source>
</evidence>
<dbReference type="GO" id="GO:0004715">
    <property type="term" value="F:non-membrane spanning protein tyrosine kinase activity"/>
    <property type="evidence" value="ECO:0007669"/>
    <property type="project" value="UniProtKB-EC"/>
</dbReference>
<dbReference type="PROSITE" id="PS50011">
    <property type="entry name" value="PROTEIN_KINASE_DOM"/>
    <property type="match status" value="1"/>
</dbReference>
<dbReference type="PRINTS" id="PR00401">
    <property type="entry name" value="SH2DOMAIN"/>
</dbReference>
<dbReference type="InterPro" id="IPR001452">
    <property type="entry name" value="SH3_domain"/>
</dbReference>
<evidence type="ECO:0000256" key="15">
    <source>
        <dbReference type="RuleBase" id="RU362096"/>
    </source>
</evidence>
<evidence type="ECO:0000256" key="9">
    <source>
        <dbReference type="ARBA" id="ARBA00022999"/>
    </source>
</evidence>
<feature type="compositionally biased region" description="Polar residues" evidence="16">
    <location>
        <begin position="21"/>
        <end position="47"/>
    </location>
</feature>
<dbReference type="InterPro" id="IPR017441">
    <property type="entry name" value="Protein_kinase_ATP_BS"/>
</dbReference>
<evidence type="ECO:0000256" key="5">
    <source>
        <dbReference type="ARBA" id="ARBA00022679"/>
    </source>
</evidence>
<feature type="compositionally biased region" description="Polar residues" evidence="16">
    <location>
        <begin position="1"/>
        <end position="10"/>
    </location>
</feature>
<keyword evidence="4" id="KW-0597">Phosphoprotein</keyword>
<dbReference type="SMART" id="SM00252">
    <property type="entry name" value="SH2"/>
    <property type="match status" value="1"/>
</dbReference>
<comment type="similarity">
    <text evidence="15">Belongs to the protein kinase superfamily. Tyr protein kinase family.</text>
</comment>
<keyword evidence="5 15" id="KW-0808">Transferase</keyword>
<evidence type="ECO:0000259" key="17">
    <source>
        <dbReference type="PROSITE" id="PS50001"/>
    </source>
</evidence>
<evidence type="ECO:0000256" key="14">
    <source>
        <dbReference type="PROSITE-ProRule" id="PRU10141"/>
    </source>
</evidence>
<comment type="catalytic activity">
    <reaction evidence="11 15">
        <text>L-tyrosyl-[protein] + ATP = O-phospho-L-tyrosyl-[protein] + ADP + H(+)</text>
        <dbReference type="Rhea" id="RHEA:10596"/>
        <dbReference type="Rhea" id="RHEA-COMP:10136"/>
        <dbReference type="Rhea" id="RHEA-COMP:20101"/>
        <dbReference type="ChEBI" id="CHEBI:15378"/>
        <dbReference type="ChEBI" id="CHEBI:30616"/>
        <dbReference type="ChEBI" id="CHEBI:46858"/>
        <dbReference type="ChEBI" id="CHEBI:61978"/>
        <dbReference type="ChEBI" id="CHEBI:456216"/>
        <dbReference type="EC" id="2.7.10.2"/>
    </reaction>
</comment>
<dbReference type="CDD" id="cd11845">
    <property type="entry name" value="SH3_Src_like"/>
    <property type="match status" value="1"/>
</dbReference>
<evidence type="ECO:0000256" key="10">
    <source>
        <dbReference type="ARBA" id="ARBA00023137"/>
    </source>
</evidence>
<keyword evidence="8 14" id="KW-0067">ATP-binding</keyword>
<dbReference type="SUPFAM" id="SSF50044">
    <property type="entry name" value="SH3-domain"/>
    <property type="match status" value="1"/>
</dbReference>
<evidence type="ECO:0000256" key="6">
    <source>
        <dbReference type="ARBA" id="ARBA00022741"/>
    </source>
</evidence>
<dbReference type="PROSITE" id="PS00107">
    <property type="entry name" value="PROTEIN_KINASE_ATP"/>
    <property type="match status" value="1"/>
</dbReference>
<evidence type="ECO:0000256" key="8">
    <source>
        <dbReference type="ARBA" id="ARBA00022840"/>
    </source>
</evidence>
<evidence type="ECO:0000259" key="19">
    <source>
        <dbReference type="PROSITE" id="PS50011"/>
    </source>
</evidence>
<dbReference type="Gene3D" id="1.10.510.10">
    <property type="entry name" value="Transferase(Phosphotransferase) domain 1"/>
    <property type="match status" value="1"/>
</dbReference>
<organism evidence="20">
    <name type="scientific">Suberites domuncula</name>
    <name type="common">Sponge</name>
    <dbReference type="NCBI Taxonomy" id="55567"/>
    <lineage>
        <taxon>Eukaryota</taxon>
        <taxon>Metazoa</taxon>
        <taxon>Porifera</taxon>
        <taxon>Demospongiae</taxon>
        <taxon>Heteroscleromorpha</taxon>
        <taxon>Suberitida</taxon>
        <taxon>Suberitidae</taxon>
        <taxon>Suberites</taxon>
    </lineage>
</organism>
<dbReference type="Pfam" id="PF00018">
    <property type="entry name" value="SH3_1"/>
    <property type="match status" value="1"/>
</dbReference>
<dbReference type="SUPFAM" id="SSF56112">
    <property type="entry name" value="Protein kinase-like (PK-like)"/>
    <property type="match status" value="1"/>
</dbReference>
<evidence type="ECO:0000256" key="2">
    <source>
        <dbReference type="ARBA" id="ARBA00022443"/>
    </source>
</evidence>
<evidence type="ECO:0000256" key="3">
    <source>
        <dbReference type="ARBA" id="ARBA00022490"/>
    </source>
</evidence>
<dbReference type="PRINTS" id="PR00109">
    <property type="entry name" value="TYRKINASE"/>
</dbReference>
<dbReference type="InterPro" id="IPR036860">
    <property type="entry name" value="SH2_dom_sf"/>
</dbReference>
<dbReference type="InterPro" id="IPR036028">
    <property type="entry name" value="SH3-like_dom_sf"/>
</dbReference>
<dbReference type="SUPFAM" id="SSF55550">
    <property type="entry name" value="SH2 domain"/>
    <property type="match status" value="1"/>
</dbReference>
<dbReference type="InterPro" id="IPR000980">
    <property type="entry name" value="SH2"/>
</dbReference>
<dbReference type="CDD" id="cd09933">
    <property type="entry name" value="SH2_Src_family"/>
    <property type="match status" value="1"/>
</dbReference>
<feature type="domain" description="Protein kinase" evidence="19">
    <location>
        <begin position="243"/>
        <end position="498"/>
    </location>
</feature>
<evidence type="ECO:0000256" key="13">
    <source>
        <dbReference type="PROSITE-ProRule" id="PRU00192"/>
    </source>
</evidence>
<evidence type="ECO:0000259" key="18">
    <source>
        <dbReference type="PROSITE" id="PS50002"/>
    </source>
</evidence>
<evidence type="ECO:0000256" key="12">
    <source>
        <dbReference type="PROSITE-ProRule" id="PRU00191"/>
    </source>
</evidence>
<keyword evidence="9 12" id="KW-0727">SH2 domain</keyword>
<feature type="domain" description="SH2" evidence="17">
    <location>
        <begin position="127"/>
        <end position="219"/>
    </location>
</feature>
<dbReference type="EC" id="2.7.10.2" evidence="15"/>
<dbReference type="SMART" id="SM00326">
    <property type="entry name" value="SH3"/>
    <property type="match status" value="1"/>
</dbReference>
<dbReference type="InterPro" id="IPR008266">
    <property type="entry name" value="Tyr_kinase_AS"/>
</dbReference>
<protein>
    <recommendedName>
        <fullName evidence="15">Tyrosine-protein kinase</fullName>
        <ecNumber evidence="15">2.7.10.2</ecNumber>
    </recommendedName>
</protein>
<dbReference type="PROSITE" id="PS00109">
    <property type="entry name" value="PROTEIN_KINASE_TYR"/>
    <property type="match status" value="1"/>
</dbReference>
<evidence type="ECO:0000256" key="16">
    <source>
        <dbReference type="SAM" id="MobiDB-lite"/>
    </source>
</evidence>
<dbReference type="PRINTS" id="PR00452">
    <property type="entry name" value="SH3DOMAIN"/>
</dbReference>
<dbReference type="Gene3D" id="2.30.30.40">
    <property type="entry name" value="SH3 Domains"/>
    <property type="match status" value="1"/>
</dbReference>
<comment type="subcellular location">
    <subcellularLocation>
        <location evidence="1">Cytoplasm</location>
    </subcellularLocation>
</comment>
<dbReference type="EMBL" id="AY559312">
    <property type="protein sequence ID" value="AAT67599.1"/>
    <property type="molecule type" value="Genomic_DNA"/>
</dbReference>
<dbReference type="PROSITE" id="PS50001">
    <property type="entry name" value="SH2"/>
    <property type="match status" value="1"/>
</dbReference>
<feature type="region of interest" description="Disordered" evidence="16">
    <location>
        <begin position="1"/>
        <end position="61"/>
    </location>
</feature>
<dbReference type="Gene3D" id="3.30.505.10">
    <property type="entry name" value="SH2 domain"/>
    <property type="match status" value="1"/>
</dbReference>
<name>Q6E5A7_SUBDO</name>
<keyword evidence="6 14" id="KW-0547">Nucleotide-binding</keyword>
<feature type="domain" description="SH3" evidence="18">
    <location>
        <begin position="60"/>
        <end position="121"/>
    </location>
</feature>
<dbReference type="CDD" id="cd05034">
    <property type="entry name" value="PTKc_Src_like"/>
    <property type="match status" value="1"/>
</dbReference>
<feature type="binding site" evidence="14">
    <location>
        <position position="271"/>
    </location>
    <ligand>
        <name>ATP</name>
        <dbReference type="ChEBI" id="CHEBI:30616"/>
    </ligand>
</feature>
<evidence type="ECO:0000256" key="1">
    <source>
        <dbReference type="ARBA" id="ARBA00004496"/>
    </source>
</evidence>
<evidence type="ECO:0000256" key="7">
    <source>
        <dbReference type="ARBA" id="ARBA00022777"/>
    </source>
</evidence>
<keyword evidence="7 15" id="KW-0418">Kinase</keyword>
<dbReference type="InterPro" id="IPR000719">
    <property type="entry name" value="Prot_kinase_dom"/>
</dbReference>
<dbReference type="Pfam" id="PF00017">
    <property type="entry name" value="SH2"/>
    <property type="match status" value="1"/>
</dbReference>
<dbReference type="InterPro" id="IPR050198">
    <property type="entry name" value="Non-receptor_tyrosine_kinases"/>
</dbReference>
<dbReference type="PROSITE" id="PS50002">
    <property type="entry name" value="SH3"/>
    <property type="match status" value="1"/>
</dbReference>
<dbReference type="InterPro" id="IPR020635">
    <property type="entry name" value="Tyr_kinase_cat_dom"/>
</dbReference>
<dbReference type="SMART" id="SM00219">
    <property type="entry name" value="TyrKc"/>
    <property type="match status" value="1"/>
</dbReference>
<dbReference type="InterPro" id="IPR001245">
    <property type="entry name" value="Ser-Thr/Tyr_kinase_cat_dom"/>
</dbReference>
<dbReference type="FunFam" id="3.30.200.20:FF:000037">
    <property type="entry name" value="Tyrosine-protein kinase"/>
    <property type="match status" value="1"/>
</dbReference>
<proteinExistence type="inferred from homology"/>
<dbReference type="GO" id="GO:0005524">
    <property type="term" value="F:ATP binding"/>
    <property type="evidence" value="ECO:0007669"/>
    <property type="project" value="UniProtKB-UniRule"/>
</dbReference>
<keyword evidence="10 15" id="KW-0829">Tyrosine-protein kinase</keyword>
<evidence type="ECO:0000256" key="4">
    <source>
        <dbReference type="ARBA" id="ARBA00022553"/>
    </source>
</evidence>
<dbReference type="PANTHER" id="PTHR24418">
    <property type="entry name" value="TYROSINE-PROTEIN KINASE"/>
    <property type="match status" value="1"/>
</dbReference>
<dbReference type="InterPro" id="IPR011009">
    <property type="entry name" value="Kinase-like_dom_sf"/>
</dbReference>
<keyword evidence="3" id="KW-0963">Cytoplasm</keyword>
<sequence>MGCTSSTATDAVQDKRAAEQQRVTQQYGPPQTHRMSTLSTGQPTNGQVLPPTSPPPLPEDRGSLYIARYAYQARTAEDLSFEKGEKLRVIGETEGDWWLAKSVKSGQEGYIPRNYVAGLSTFEAEEWYYGDVTRAEAEKWLLFPGNPSGTFLVRTSSSQKSGVSLSVRDGESIKHYRIRRLDDGGYFIASRATFRDLSDLIEHYSRDSDGLAQRLTLPCPRADLPQTVGLSYRDEWEIDRSTLVFQKKLGQGNFGEVWSGVWNGTTPVAFKTLKTGTMEVKDFVAEAQVMKKIHHPNLLQLYAVCTLEEPIYIVTELMKHGSLLEYLRHGDGRSISIHQAIDMIAQITSGMAYLEEHNYLHRDLAARNILVGEGNVCKVADFGLARIIKEDIYNPREGTKFPIKWTAPEAALYNRFSIKSDVWSFGVVISEVVTKGAMPYPGMNNRQVLEAVDRGYRMPRPESAPEPLYNIMLTCWKHEAEDRPTFESLKALLEDYYVSAAEGAYREAGQ</sequence>
<dbReference type="FunFam" id="1.10.510.10:FF:000318">
    <property type="entry name" value="Tyrosine-protein kinase"/>
    <property type="match status" value="1"/>
</dbReference>
<dbReference type="Pfam" id="PF07714">
    <property type="entry name" value="PK_Tyr_Ser-Thr"/>
    <property type="match status" value="1"/>
</dbReference>
<reference evidence="20" key="1">
    <citation type="journal article" date="2004" name="Gene">
        <title>Src proteins/src genes: from sponges to mammals.</title>
        <authorList>
            <person name="Cetkovic H."/>
            <person name="Grebenjuk V.A."/>
            <person name="Muller W.E."/>
            <person name="Gamulin V."/>
        </authorList>
    </citation>
    <scope>NUCLEOTIDE SEQUENCE</scope>
</reference>
<accession>Q6E5A7</accession>
<evidence type="ECO:0000256" key="11">
    <source>
        <dbReference type="ARBA" id="ARBA00051245"/>
    </source>
</evidence>